<dbReference type="Gene3D" id="3.90.1200.10">
    <property type="match status" value="1"/>
</dbReference>
<comment type="caution">
    <text evidence="2">The sequence shown here is derived from an EMBL/GenBank/DDBJ whole genome shotgun (WGS) entry which is preliminary data.</text>
</comment>
<dbReference type="Pfam" id="PF01636">
    <property type="entry name" value="APH"/>
    <property type="match status" value="1"/>
</dbReference>
<evidence type="ECO:0000313" key="2">
    <source>
        <dbReference type="EMBL" id="GAA3624407.1"/>
    </source>
</evidence>
<dbReference type="InterPro" id="IPR002575">
    <property type="entry name" value="Aminoglycoside_PTrfase"/>
</dbReference>
<evidence type="ECO:0000313" key="3">
    <source>
        <dbReference type="Proteomes" id="UP001501490"/>
    </source>
</evidence>
<reference evidence="3" key="1">
    <citation type="journal article" date="2019" name="Int. J. Syst. Evol. Microbiol.">
        <title>The Global Catalogue of Microorganisms (GCM) 10K type strain sequencing project: providing services to taxonomists for standard genome sequencing and annotation.</title>
        <authorList>
            <consortium name="The Broad Institute Genomics Platform"/>
            <consortium name="The Broad Institute Genome Sequencing Center for Infectious Disease"/>
            <person name="Wu L."/>
            <person name="Ma J."/>
        </authorList>
    </citation>
    <scope>NUCLEOTIDE SEQUENCE [LARGE SCALE GENOMIC DNA]</scope>
    <source>
        <strain evidence="3">JCM 16929</strain>
    </source>
</reference>
<dbReference type="PANTHER" id="PTHR21310">
    <property type="entry name" value="AMINOGLYCOSIDE PHOSPHOTRANSFERASE-RELATED-RELATED"/>
    <property type="match status" value="1"/>
</dbReference>
<dbReference type="SUPFAM" id="SSF56112">
    <property type="entry name" value="Protein kinase-like (PK-like)"/>
    <property type="match status" value="1"/>
</dbReference>
<dbReference type="InterPro" id="IPR051678">
    <property type="entry name" value="AGP_Transferase"/>
</dbReference>
<protein>
    <recommendedName>
        <fullName evidence="1">Aminoglycoside phosphotransferase domain-containing protein</fullName>
    </recommendedName>
</protein>
<dbReference type="InterPro" id="IPR011009">
    <property type="entry name" value="Kinase-like_dom_sf"/>
</dbReference>
<dbReference type="PANTHER" id="PTHR21310:SF40">
    <property type="entry name" value="AMINOGLYCOSIDE PHOSPHOTRANSFERASE DOMAIN-CONTAINING PROTEIN-RELATED"/>
    <property type="match status" value="1"/>
</dbReference>
<dbReference type="EMBL" id="BAABAB010000021">
    <property type="protein sequence ID" value="GAA3624407.1"/>
    <property type="molecule type" value="Genomic_DNA"/>
</dbReference>
<keyword evidence="3" id="KW-1185">Reference proteome</keyword>
<dbReference type="RefSeq" id="WP_344805593.1">
    <property type="nucleotide sequence ID" value="NZ_BAABAB010000021.1"/>
</dbReference>
<organism evidence="2 3">
    <name type="scientific">Microlunatus ginsengisoli</name>
    <dbReference type="NCBI Taxonomy" id="363863"/>
    <lineage>
        <taxon>Bacteria</taxon>
        <taxon>Bacillati</taxon>
        <taxon>Actinomycetota</taxon>
        <taxon>Actinomycetes</taxon>
        <taxon>Propionibacteriales</taxon>
        <taxon>Propionibacteriaceae</taxon>
        <taxon>Microlunatus</taxon>
    </lineage>
</organism>
<accession>A0ABP7A3W7</accession>
<gene>
    <name evidence="2" type="ORF">GCM10022236_28370</name>
</gene>
<feature type="domain" description="Aminoglycoside phosphotransferase" evidence="1">
    <location>
        <begin position="21"/>
        <end position="252"/>
    </location>
</feature>
<dbReference type="Proteomes" id="UP001501490">
    <property type="component" value="Unassembled WGS sequence"/>
</dbReference>
<sequence length="298" mass="32300">MLPDPVRRWAEAHAPRPIVDATPVLGGITGTKWILQLGEGDPLVLRWADPAEWGDVGREHVRREALAAGLLTGTGLPVPRLIAADVDGLISGAPADLLSWRPGQTRYDPLGPAALTALADLAVAVHGQPVPVERRPPAFSFRGPAEPQVPDWVRWPALWRRAIEIRRVGPTATPSGLLHRDFHFGNILWQGDAISGLIDWAEVSWGPPDLDVAHACSDFAMVHSATDAETFRAEYVRRGGRLDPDPDAAAFWVVSDILGFLPDPAHILPAVTAARPDLTADSIRRGLEDLLALTLQSW</sequence>
<evidence type="ECO:0000259" key="1">
    <source>
        <dbReference type="Pfam" id="PF01636"/>
    </source>
</evidence>
<proteinExistence type="predicted"/>
<name>A0ABP7A3W7_9ACTN</name>